<evidence type="ECO:0000259" key="14">
    <source>
        <dbReference type="Pfam" id="PF07715"/>
    </source>
</evidence>
<reference evidence="15 16" key="1">
    <citation type="submission" date="2020-08" db="EMBL/GenBank/DDBJ databases">
        <title>Novel species isolated from subtropical streams in China.</title>
        <authorList>
            <person name="Lu H."/>
        </authorList>
    </citation>
    <scope>NUCLEOTIDE SEQUENCE [LARGE SCALE GENOMIC DNA]</scope>
    <source>
        <strain evidence="15 16">KACC 16656</strain>
    </source>
</reference>
<dbReference type="Proteomes" id="UP000648257">
    <property type="component" value="Unassembled WGS sequence"/>
</dbReference>
<dbReference type="PANTHER" id="PTHR30069">
    <property type="entry name" value="TONB-DEPENDENT OUTER MEMBRANE RECEPTOR"/>
    <property type="match status" value="1"/>
</dbReference>
<keyword evidence="8 11" id="KW-0472">Membrane</keyword>
<accession>A0ABR6X5K5</accession>
<dbReference type="InterPro" id="IPR012910">
    <property type="entry name" value="Plug_dom"/>
</dbReference>
<evidence type="ECO:0000256" key="9">
    <source>
        <dbReference type="ARBA" id="ARBA00023170"/>
    </source>
</evidence>
<evidence type="ECO:0000313" key="16">
    <source>
        <dbReference type="Proteomes" id="UP000648257"/>
    </source>
</evidence>
<dbReference type="PROSITE" id="PS52016">
    <property type="entry name" value="TONB_DEPENDENT_REC_3"/>
    <property type="match status" value="1"/>
</dbReference>
<comment type="subcellular location">
    <subcellularLocation>
        <location evidence="1 11">Cell outer membrane</location>
        <topology evidence="1 11">Multi-pass membrane protein</topology>
    </subcellularLocation>
</comment>
<evidence type="ECO:0000256" key="2">
    <source>
        <dbReference type="ARBA" id="ARBA00009810"/>
    </source>
</evidence>
<feature type="domain" description="TonB-dependent receptor-like beta-barrel" evidence="13">
    <location>
        <begin position="217"/>
        <end position="682"/>
    </location>
</feature>
<keyword evidence="3 11" id="KW-0813">Transport</keyword>
<comment type="similarity">
    <text evidence="2 11 12">Belongs to the TonB-dependent receptor family.</text>
</comment>
<evidence type="ECO:0000256" key="8">
    <source>
        <dbReference type="ARBA" id="ARBA00023136"/>
    </source>
</evidence>
<gene>
    <name evidence="15" type="ORF">H8K52_11965</name>
</gene>
<evidence type="ECO:0000313" key="15">
    <source>
        <dbReference type="EMBL" id="MBC3808061.1"/>
    </source>
</evidence>
<evidence type="ECO:0000256" key="5">
    <source>
        <dbReference type="ARBA" id="ARBA00022692"/>
    </source>
</evidence>
<sequence>MPVFYSASLHHQILACSILSYVCSAHVVHAQENLANKPPAKSEQEQRVEITAKQYDARREDTATKIVVTEEEIKQYGESNIAEILKRQSGITVSGSEIRMRGLANGYTQILIDGEPLPRGMSIDTINVNQIKRIEILRSGTADMSTSAIAGTINIVMKKIETTSRDLMMSLNRSPTDSLRNINFIQSDKSDQFSYGISVRILGGTFSAAKERELNEWDDSKTQASTQHARLQTKTSYPGLIIDPRFTWVLGNGDILTLKNNVFYQKVSRSDFTEWAFCNEKTRTHDDRKALGSQLNWERRLANEFGNESILKFNLGFNHFSLGIAGSDQTLNTNSTLPLTRQTQINETHQDWKSTGSYVTSLAKTHIIKSGWDSAFSASDSRRNQKNDQTAIQAKDLNDKSQVQIQRAAFYVQDEWQTTPTWSNYLGVRWEMFQTKGSGDNFSQFKNNTSVLSPILQSLWKLPDSKGNQVRLAIARSFKNPDAADLIPTNFTGLNNQSAFPERSGNPFLKPEIALGLDAGFEHFGDNGVKYSVTSYLKKIENVIRREISEINQRWVDMPVNDGDAQAHGIELDTKFPLSVLFEGGKNIEFRANAARNWSSVDNVPAPNNRFAQQARLSANTGIDYKANDSWSGGASYTFTSGGRFQLSRKNSRYSSVSRRLDAFVKWKWNKETTMRFVVRNLLAQDNLSIQQYVSSKLKTTNQEFSPSFRQFGVTIEMKL</sequence>
<evidence type="ECO:0000256" key="11">
    <source>
        <dbReference type="PROSITE-ProRule" id="PRU01360"/>
    </source>
</evidence>
<evidence type="ECO:0000256" key="4">
    <source>
        <dbReference type="ARBA" id="ARBA00022452"/>
    </source>
</evidence>
<dbReference type="PANTHER" id="PTHR30069:SF29">
    <property type="entry name" value="HEMOGLOBIN AND HEMOGLOBIN-HAPTOGLOBIN-BINDING PROTEIN 1-RELATED"/>
    <property type="match status" value="1"/>
</dbReference>
<proteinExistence type="inferred from homology"/>
<keyword evidence="5 11" id="KW-0812">Transmembrane</keyword>
<keyword evidence="4 11" id="KW-1134">Transmembrane beta strand</keyword>
<dbReference type="InterPro" id="IPR039426">
    <property type="entry name" value="TonB-dep_rcpt-like"/>
</dbReference>
<dbReference type="SUPFAM" id="SSF56935">
    <property type="entry name" value="Porins"/>
    <property type="match status" value="1"/>
</dbReference>
<protein>
    <submittedName>
        <fullName evidence="15">TonB-dependent receptor</fullName>
    </submittedName>
</protein>
<evidence type="ECO:0000256" key="12">
    <source>
        <dbReference type="RuleBase" id="RU003357"/>
    </source>
</evidence>
<keyword evidence="10 11" id="KW-0998">Cell outer membrane</keyword>
<evidence type="ECO:0000259" key="13">
    <source>
        <dbReference type="Pfam" id="PF00593"/>
    </source>
</evidence>
<evidence type="ECO:0000256" key="6">
    <source>
        <dbReference type="ARBA" id="ARBA00022729"/>
    </source>
</evidence>
<keyword evidence="16" id="KW-1185">Reference proteome</keyword>
<dbReference type="Gene3D" id="2.40.170.20">
    <property type="entry name" value="TonB-dependent receptor, beta-barrel domain"/>
    <property type="match status" value="1"/>
</dbReference>
<evidence type="ECO:0000256" key="3">
    <source>
        <dbReference type="ARBA" id="ARBA00022448"/>
    </source>
</evidence>
<dbReference type="Pfam" id="PF00593">
    <property type="entry name" value="TonB_dep_Rec_b-barrel"/>
    <property type="match status" value="1"/>
</dbReference>
<keyword evidence="9 15" id="KW-0675">Receptor</keyword>
<comment type="caution">
    <text evidence="15">The sequence shown here is derived from an EMBL/GenBank/DDBJ whole genome shotgun (WGS) entry which is preliminary data.</text>
</comment>
<keyword evidence="6" id="KW-0732">Signal</keyword>
<dbReference type="InterPro" id="IPR036942">
    <property type="entry name" value="Beta-barrel_TonB_sf"/>
</dbReference>
<organism evidence="15 16">
    <name type="scientific">Undibacterium seohonense</name>
    <dbReference type="NCBI Taxonomy" id="1344950"/>
    <lineage>
        <taxon>Bacteria</taxon>
        <taxon>Pseudomonadati</taxon>
        <taxon>Pseudomonadota</taxon>
        <taxon>Betaproteobacteria</taxon>
        <taxon>Burkholderiales</taxon>
        <taxon>Oxalobacteraceae</taxon>
        <taxon>Undibacterium</taxon>
    </lineage>
</organism>
<feature type="domain" description="TonB-dependent receptor plug" evidence="14">
    <location>
        <begin position="60"/>
        <end position="152"/>
    </location>
</feature>
<name>A0ABR6X5K5_9BURK</name>
<dbReference type="EMBL" id="JACOFW010000012">
    <property type="protein sequence ID" value="MBC3808061.1"/>
    <property type="molecule type" value="Genomic_DNA"/>
</dbReference>
<dbReference type="Pfam" id="PF07715">
    <property type="entry name" value="Plug"/>
    <property type="match status" value="1"/>
</dbReference>
<evidence type="ECO:0000256" key="7">
    <source>
        <dbReference type="ARBA" id="ARBA00023077"/>
    </source>
</evidence>
<evidence type="ECO:0000256" key="1">
    <source>
        <dbReference type="ARBA" id="ARBA00004571"/>
    </source>
</evidence>
<keyword evidence="7 12" id="KW-0798">TonB box</keyword>
<dbReference type="RefSeq" id="WP_186923137.1">
    <property type="nucleotide sequence ID" value="NZ_JACOFW010000012.1"/>
</dbReference>
<dbReference type="InterPro" id="IPR000531">
    <property type="entry name" value="Beta-barrel_TonB"/>
</dbReference>
<dbReference type="Gene3D" id="2.170.130.10">
    <property type="entry name" value="TonB-dependent receptor, plug domain"/>
    <property type="match status" value="1"/>
</dbReference>
<evidence type="ECO:0000256" key="10">
    <source>
        <dbReference type="ARBA" id="ARBA00023237"/>
    </source>
</evidence>
<dbReference type="InterPro" id="IPR037066">
    <property type="entry name" value="Plug_dom_sf"/>
</dbReference>